<organism evidence="1 2">
    <name type="scientific">Cupriavidus plantarum</name>
    <dbReference type="NCBI Taxonomy" id="942865"/>
    <lineage>
        <taxon>Bacteria</taxon>
        <taxon>Pseudomonadati</taxon>
        <taxon>Pseudomonadota</taxon>
        <taxon>Betaproteobacteria</taxon>
        <taxon>Burkholderiales</taxon>
        <taxon>Burkholderiaceae</taxon>
        <taxon>Cupriavidus</taxon>
    </lineage>
</organism>
<sequence>MANAIHIVDLHQEESLSADARKRVAGGRDIAREKAVLEAYLTIRDIDKLLNEPEPAPAKVSMKLPG</sequence>
<keyword evidence="2" id="KW-1185">Reference proteome</keyword>
<accession>A0A316F958</accession>
<evidence type="ECO:0000313" key="2">
    <source>
        <dbReference type="Proteomes" id="UP000245754"/>
    </source>
</evidence>
<dbReference type="EMBL" id="QGGT01000003">
    <property type="protein sequence ID" value="PWK33754.1"/>
    <property type="molecule type" value="Genomic_DNA"/>
</dbReference>
<protein>
    <submittedName>
        <fullName evidence="1">Uncharacterized protein</fullName>
    </submittedName>
</protein>
<gene>
    <name evidence="1" type="ORF">C7419_10373</name>
</gene>
<evidence type="ECO:0000313" key="1">
    <source>
        <dbReference type="EMBL" id="PWK33754.1"/>
    </source>
</evidence>
<proteinExistence type="predicted"/>
<dbReference type="AlphaFoldDB" id="A0A316F958"/>
<dbReference type="Proteomes" id="UP000245754">
    <property type="component" value="Unassembled WGS sequence"/>
</dbReference>
<reference evidence="1 2" key="1">
    <citation type="submission" date="2018-05" db="EMBL/GenBank/DDBJ databases">
        <title>Genomic Encyclopedia of Type Strains, Phase IV (KMG-V): Genome sequencing to study the core and pangenomes of soil and plant-associated prokaryotes.</title>
        <authorList>
            <person name="Whitman W."/>
        </authorList>
    </citation>
    <scope>NUCLEOTIDE SEQUENCE [LARGE SCALE GENOMIC DNA]</scope>
    <source>
        <strain evidence="1 2">SLV-132</strain>
    </source>
</reference>
<comment type="caution">
    <text evidence="1">The sequence shown here is derived from an EMBL/GenBank/DDBJ whole genome shotgun (WGS) entry which is preliminary data.</text>
</comment>
<name>A0A316F958_9BURK</name>